<evidence type="ECO:0000256" key="2">
    <source>
        <dbReference type="ARBA" id="ARBA00022617"/>
    </source>
</evidence>
<keyword evidence="5 6" id="KW-0408">Iron</keyword>
<dbReference type="InterPro" id="IPR009056">
    <property type="entry name" value="Cyt_c-like_dom"/>
</dbReference>
<dbReference type="GO" id="GO:0009055">
    <property type="term" value="F:electron transfer activity"/>
    <property type="evidence" value="ECO:0007669"/>
    <property type="project" value="InterPro"/>
</dbReference>
<dbReference type="Proteomes" id="UP000428330">
    <property type="component" value="Chromosome"/>
</dbReference>
<organism evidence="10 11">
    <name type="scientific">Roseovarius faecimaris</name>
    <dbReference type="NCBI Taxonomy" id="2494550"/>
    <lineage>
        <taxon>Bacteria</taxon>
        <taxon>Pseudomonadati</taxon>
        <taxon>Pseudomonadota</taxon>
        <taxon>Alphaproteobacteria</taxon>
        <taxon>Rhodobacterales</taxon>
        <taxon>Roseobacteraceae</taxon>
        <taxon>Roseovarius</taxon>
    </lineage>
</organism>
<proteinExistence type="predicted"/>
<evidence type="ECO:0000256" key="4">
    <source>
        <dbReference type="ARBA" id="ARBA00023002"/>
    </source>
</evidence>
<sequence>MRGWLLTCLAWLLAKAAMAADLPRAVAPGDFPLPGATSVLLGRDLFFDPILSGNRNIACASCHDPDLGTSDAVSLSLGEGATGRGMARRGDGARLARHTPALFNLGAREFTTLGHDGRVFADPEARFGITLPDGMFLERPLPSTLAAQALLPLVSAEQMAGQPGENPIADAVAQGRITGLSGAWDLIARRVEDVPEYRQRFTWLLGHDEPLHATDIARVLADFIAFEFRATDSPFDAFLRGNDQALSNDALRGMALFHGKAGCAECHSGPFQTDHGFHALGLPQIGPGKGHGPGFADHGRGALTGLDGDRYRFRTPSLRNVSLTSPYGHTGAYPTLDAMIRHHTDPMTFLAEYTGEAALLPQTGPPEAELGAMNDFDEVLNIAAATGGSSPPLSDSEIASLISFLNALTDPHSPSGRLGPPDRLPSGLPLDSAAPPS</sequence>
<dbReference type="KEGG" id="rom:EI983_07745"/>
<keyword evidence="8" id="KW-0732">Signal</keyword>
<evidence type="ECO:0000313" key="10">
    <source>
        <dbReference type="EMBL" id="QGX98176.1"/>
    </source>
</evidence>
<dbReference type="GO" id="GO:0020037">
    <property type="term" value="F:heme binding"/>
    <property type="evidence" value="ECO:0007669"/>
    <property type="project" value="InterPro"/>
</dbReference>
<evidence type="ECO:0000259" key="9">
    <source>
        <dbReference type="PROSITE" id="PS51007"/>
    </source>
</evidence>
<feature type="chain" id="PRO_5026108547" evidence="8">
    <location>
        <begin position="20"/>
        <end position="437"/>
    </location>
</feature>
<keyword evidence="11" id="KW-1185">Reference proteome</keyword>
<dbReference type="SUPFAM" id="SSF46626">
    <property type="entry name" value="Cytochrome c"/>
    <property type="match status" value="2"/>
</dbReference>
<dbReference type="RefSeq" id="WP_157706808.1">
    <property type="nucleotide sequence ID" value="NZ_CP034348.1"/>
</dbReference>
<dbReference type="GO" id="GO:0046872">
    <property type="term" value="F:metal ion binding"/>
    <property type="evidence" value="ECO:0007669"/>
    <property type="project" value="UniProtKB-KW"/>
</dbReference>
<keyword evidence="3 6" id="KW-0479">Metal-binding</keyword>
<feature type="region of interest" description="Disordered" evidence="7">
    <location>
        <begin position="410"/>
        <end position="437"/>
    </location>
</feature>
<evidence type="ECO:0000256" key="7">
    <source>
        <dbReference type="SAM" id="MobiDB-lite"/>
    </source>
</evidence>
<comment type="subcellular location">
    <subcellularLocation>
        <location evidence="1">Cell envelope</location>
    </subcellularLocation>
</comment>
<dbReference type="PANTHER" id="PTHR30600">
    <property type="entry name" value="CYTOCHROME C PEROXIDASE-RELATED"/>
    <property type="match status" value="1"/>
</dbReference>
<dbReference type="PROSITE" id="PS51007">
    <property type="entry name" value="CYTC"/>
    <property type="match status" value="1"/>
</dbReference>
<feature type="signal peptide" evidence="8">
    <location>
        <begin position="1"/>
        <end position="19"/>
    </location>
</feature>
<evidence type="ECO:0000256" key="6">
    <source>
        <dbReference type="PROSITE-ProRule" id="PRU00433"/>
    </source>
</evidence>
<evidence type="ECO:0000256" key="3">
    <source>
        <dbReference type="ARBA" id="ARBA00022723"/>
    </source>
</evidence>
<evidence type="ECO:0000256" key="1">
    <source>
        <dbReference type="ARBA" id="ARBA00004196"/>
    </source>
</evidence>
<reference evidence="11" key="1">
    <citation type="submission" date="2018-12" db="EMBL/GenBank/DDBJ databases">
        <title>Complete genome sequence of Roseovarius sp. MME-070.</title>
        <authorList>
            <person name="Nam Y.-D."/>
            <person name="Kang J."/>
            <person name="Chung W.-H."/>
            <person name="Park Y.S."/>
        </authorList>
    </citation>
    <scope>NUCLEOTIDE SEQUENCE [LARGE SCALE GENOMIC DNA]</scope>
    <source>
        <strain evidence="11">MME-070</strain>
    </source>
</reference>
<dbReference type="OrthoDB" id="9805202at2"/>
<dbReference type="AlphaFoldDB" id="A0A6I6IS89"/>
<dbReference type="GO" id="GO:0030313">
    <property type="term" value="C:cell envelope"/>
    <property type="evidence" value="ECO:0007669"/>
    <property type="project" value="UniProtKB-SubCell"/>
</dbReference>
<dbReference type="Gene3D" id="1.10.760.10">
    <property type="entry name" value="Cytochrome c-like domain"/>
    <property type="match status" value="2"/>
</dbReference>
<dbReference type="Pfam" id="PF03150">
    <property type="entry name" value="CCP_MauG"/>
    <property type="match status" value="1"/>
</dbReference>
<accession>A0A6I6IS89</accession>
<keyword evidence="4" id="KW-0560">Oxidoreductase</keyword>
<keyword evidence="10" id="KW-0575">Peroxidase</keyword>
<keyword evidence="2 6" id="KW-0349">Heme</keyword>
<evidence type="ECO:0000256" key="8">
    <source>
        <dbReference type="SAM" id="SignalP"/>
    </source>
</evidence>
<evidence type="ECO:0000313" key="11">
    <source>
        <dbReference type="Proteomes" id="UP000428330"/>
    </source>
</evidence>
<dbReference type="InterPro" id="IPR004852">
    <property type="entry name" value="Di-haem_cyt_c_peroxidsae"/>
</dbReference>
<protein>
    <submittedName>
        <fullName evidence="10">Cytochrome-c peroxidase</fullName>
    </submittedName>
</protein>
<dbReference type="EMBL" id="CP034348">
    <property type="protein sequence ID" value="QGX98176.1"/>
    <property type="molecule type" value="Genomic_DNA"/>
</dbReference>
<evidence type="ECO:0000256" key="5">
    <source>
        <dbReference type="ARBA" id="ARBA00023004"/>
    </source>
</evidence>
<dbReference type="GO" id="GO:0004130">
    <property type="term" value="F:cytochrome-c peroxidase activity"/>
    <property type="evidence" value="ECO:0007669"/>
    <property type="project" value="TreeGrafter"/>
</dbReference>
<gene>
    <name evidence="10" type="ORF">EI983_07745</name>
</gene>
<feature type="domain" description="Cytochrome c" evidence="9">
    <location>
        <begin position="248"/>
        <end position="409"/>
    </location>
</feature>
<dbReference type="InterPro" id="IPR036909">
    <property type="entry name" value="Cyt_c-like_dom_sf"/>
</dbReference>
<name>A0A6I6IS89_9RHOB</name>
<dbReference type="InterPro" id="IPR051395">
    <property type="entry name" value="Cytochrome_c_Peroxidase/MauG"/>
</dbReference>